<sequence length="344" mass="39479">MQQETGFALNGLRVLSYFICFAFMLVFTGRNEVCGQEVERKNRITIQDLDSFMKELERIRDRYREQHRFPQNAFVEGVINPGNRKFTLVMRDGKMRLDMDVLIPGANGTSERRTVHRLNDGRIFYKVNNDVTVINPLDHVVLYWQANLASNLSRFFMPELNEIKPVDEFCDQILQLIRSNKEKLIKAIASSQVAGQITINGPLHTIEVSGPMADDGSGRIDVRRVVLDARYGYLPVQSERVEMPAPGASAWKKTYQIKTQYQEVAPGIFFLSEGRSEYNYHNPKISDVETESDSYSFTTIVKKSEVGTEISKRRIHSNTNIRITKVKTGDFEIADDYFDLQSLK</sequence>
<keyword evidence="3" id="KW-1185">Reference proteome</keyword>
<evidence type="ECO:0000256" key="1">
    <source>
        <dbReference type="SAM" id="Phobius"/>
    </source>
</evidence>
<name>A0A518IIH1_9PLAN</name>
<dbReference type="OrthoDB" id="254697at2"/>
<dbReference type="Proteomes" id="UP000318313">
    <property type="component" value="Chromosome"/>
</dbReference>
<organism evidence="2 3">
    <name type="scientific">Gimesia fumaroli</name>
    <dbReference type="NCBI Taxonomy" id="2527976"/>
    <lineage>
        <taxon>Bacteria</taxon>
        <taxon>Pseudomonadati</taxon>
        <taxon>Planctomycetota</taxon>
        <taxon>Planctomycetia</taxon>
        <taxon>Planctomycetales</taxon>
        <taxon>Planctomycetaceae</taxon>
        <taxon>Gimesia</taxon>
    </lineage>
</organism>
<evidence type="ECO:0000313" key="3">
    <source>
        <dbReference type="Proteomes" id="UP000318313"/>
    </source>
</evidence>
<keyword evidence="1" id="KW-1133">Transmembrane helix</keyword>
<gene>
    <name evidence="2" type="ORF">Enr17x_49540</name>
</gene>
<dbReference type="AlphaFoldDB" id="A0A518IIH1"/>
<proteinExistence type="predicted"/>
<evidence type="ECO:0000313" key="2">
    <source>
        <dbReference type="EMBL" id="QDV52884.1"/>
    </source>
</evidence>
<keyword evidence="1" id="KW-0812">Transmembrane</keyword>
<accession>A0A518IIH1</accession>
<dbReference type="KEGG" id="gfm:Enr17x_49540"/>
<dbReference type="EMBL" id="CP037452">
    <property type="protein sequence ID" value="QDV52884.1"/>
    <property type="molecule type" value="Genomic_DNA"/>
</dbReference>
<keyword evidence="1" id="KW-0472">Membrane</keyword>
<feature type="transmembrane region" description="Helical" evidence="1">
    <location>
        <begin position="7"/>
        <end position="27"/>
    </location>
</feature>
<reference evidence="2 3" key="1">
    <citation type="submission" date="2019-03" db="EMBL/GenBank/DDBJ databases">
        <title>Deep-cultivation of Planctomycetes and their phenomic and genomic characterization uncovers novel biology.</title>
        <authorList>
            <person name="Wiegand S."/>
            <person name="Jogler M."/>
            <person name="Boedeker C."/>
            <person name="Pinto D."/>
            <person name="Vollmers J."/>
            <person name="Rivas-Marin E."/>
            <person name="Kohn T."/>
            <person name="Peeters S.H."/>
            <person name="Heuer A."/>
            <person name="Rast P."/>
            <person name="Oberbeckmann S."/>
            <person name="Bunk B."/>
            <person name="Jeske O."/>
            <person name="Meyerdierks A."/>
            <person name="Storesund J.E."/>
            <person name="Kallscheuer N."/>
            <person name="Luecker S."/>
            <person name="Lage O.M."/>
            <person name="Pohl T."/>
            <person name="Merkel B.J."/>
            <person name="Hornburger P."/>
            <person name="Mueller R.-W."/>
            <person name="Bruemmer F."/>
            <person name="Labrenz M."/>
            <person name="Spormann A.M."/>
            <person name="Op den Camp H."/>
            <person name="Overmann J."/>
            <person name="Amann R."/>
            <person name="Jetten M.S.M."/>
            <person name="Mascher T."/>
            <person name="Medema M.H."/>
            <person name="Devos D.P."/>
            <person name="Kaster A.-K."/>
            <person name="Ovreas L."/>
            <person name="Rohde M."/>
            <person name="Galperin M.Y."/>
            <person name="Jogler C."/>
        </authorList>
    </citation>
    <scope>NUCLEOTIDE SEQUENCE [LARGE SCALE GENOMIC DNA]</scope>
    <source>
        <strain evidence="2 3">Enr17</strain>
    </source>
</reference>
<protein>
    <submittedName>
        <fullName evidence="2">Uncharacterized protein</fullName>
    </submittedName>
</protein>
<dbReference type="RefSeq" id="WP_145312153.1">
    <property type="nucleotide sequence ID" value="NZ_CP037452.1"/>
</dbReference>